<evidence type="ECO:0000313" key="2">
    <source>
        <dbReference type="Proteomes" id="UP001066276"/>
    </source>
</evidence>
<protein>
    <recommendedName>
        <fullName evidence="3">Retrotransposon gag domain-containing protein</fullName>
    </recommendedName>
</protein>
<dbReference type="AlphaFoldDB" id="A0AAV7MEV6"/>
<name>A0AAV7MEV6_PLEWA</name>
<dbReference type="Proteomes" id="UP001066276">
    <property type="component" value="Chromosome 10"/>
</dbReference>
<dbReference type="EMBL" id="JANPWB010000014">
    <property type="protein sequence ID" value="KAJ1099643.1"/>
    <property type="molecule type" value="Genomic_DNA"/>
</dbReference>
<comment type="caution">
    <text evidence="1">The sequence shown here is derived from an EMBL/GenBank/DDBJ whole genome shotgun (WGS) entry which is preliminary data.</text>
</comment>
<keyword evidence="2" id="KW-1185">Reference proteome</keyword>
<evidence type="ECO:0008006" key="3">
    <source>
        <dbReference type="Google" id="ProtNLM"/>
    </source>
</evidence>
<proteinExistence type="predicted"/>
<reference evidence="1" key="1">
    <citation type="journal article" date="2022" name="bioRxiv">
        <title>Sequencing and chromosome-scale assembly of the giantPleurodeles waltlgenome.</title>
        <authorList>
            <person name="Brown T."/>
            <person name="Elewa A."/>
            <person name="Iarovenko S."/>
            <person name="Subramanian E."/>
            <person name="Araus A.J."/>
            <person name="Petzold A."/>
            <person name="Susuki M."/>
            <person name="Suzuki K.-i.T."/>
            <person name="Hayashi T."/>
            <person name="Toyoda A."/>
            <person name="Oliveira C."/>
            <person name="Osipova E."/>
            <person name="Leigh N.D."/>
            <person name="Simon A."/>
            <person name="Yun M.H."/>
        </authorList>
    </citation>
    <scope>NUCLEOTIDE SEQUENCE</scope>
    <source>
        <strain evidence="1">20211129_DDA</strain>
        <tissue evidence="1">Liver</tissue>
    </source>
</reference>
<accession>A0AAV7MEV6</accession>
<dbReference type="PANTHER" id="PTHR33198">
    <property type="entry name" value="ANK_REP_REGION DOMAIN-CONTAINING PROTEIN-RELATED"/>
    <property type="match status" value="1"/>
</dbReference>
<organism evidence="1 2">
    <name type="scientific">Pleurodeles waltl</name>
    <name type="common">Iberian ribbed newt</name>
    <dbReference type="NCBI Taxonomy" id="8319"/>
    <lineage>
        <taxon>Eukaryota</taxon>
        <taxon>Metazoa</taxon>
        <taxon>Chordata</taxon>
        <taxon>Craniata</taxon>
        <taxon>Vertebrata</taxon>
        <taxon>Euteleostomi</taxon>
        <taxon>Amphibia</taxon>
        <taxon>Batrachia</taxon>
        <taxon>Caudata</taxon>
        <taxon>Salamandroidea</taxon>
        <taxon>Salamandridae</taxon>
        <taxon>Pleurodelinae</taxon>
        <taxon>Pleurodeles</taxon>
    </lineage>
</organism>
<sequence>MDVSACVNFQDLFIRFYGNGIILLLRAERRTALLLHCLGSDGQEIFDHLPDVPDSEAIDLNEYKICIRKLDIHYLPKVSTILERYYFGKRLQREGESIEDYVTDLRRLSSSCKVASLTDERIRDRFKLGCNIEKVCEEFCLRDEPSLEDVFVDGCEKN</sequence>
<dbReference type="PANTHER" id="PTHR33198:SF20">
    <property type="entry name" value="RETROTRANSPOSON GAG DOMAIN-CONTAINING PROTEIN"/>
    <property type="match status" value="1"/>
</dbReference>
<evidence type="ECO:0000313" key="1">
    <source>
        <dbReference type="EMBL" id="KAJ1099643.1"/>
    </source>
</evidence>
<gene>
    <name evidence="1" type="ORF">NDU88_004742</name>
</gene>